<dbReference type="Pfam" id="PF13456">
    <property type="entry name" value="RVT_3"/>
    <property type="match status" value="1"/>
</dbReference>
<dbReference type="InterPro" id="IPR044730">
    <property type="entry name" value="RNase_H-like_dom_plant"/>
</dbReference>
<dbReference type="InterPro" id="IPR012337">
    <property type="entry name" value="RNaseH-like_sf"/>
</dbReference>
<dbReference type="Proteomes" id="UP000242715">
    <property type="component" value="Unassembled WGS sequence"/>
</dbReference>
<dbReference type="InterPro" id="IPR036397">
    <property type="entry name" value="RNaseH_sf"/>
</dbReference>
<dbReference type="EMBL" id="DF973467">
    <property type="protein sequence ID" value="GAU31742.1"/>
    <property type="molecule type" value="Genomic_DNA"/>
</dbReference>
<feature type="domain" description="Reverse transcriptase" evidence="1">
    <location>
        <begin position="188"/>
        <end position="354"/>
    </location>
</feature>
<dbReference type="SUPFAM" id="SSF53098">
    <property type="entry name" value="Ribonuclease H-like"/>
    <property type="match status" value="1"/>
</dbReference>
<dbReference type="GO" id="GO:0004523">
    <property type="term" value="F:RNA-DNA hybrid ribonuclease activity"/>
    <property type="evidence" value="ECO:0007669"/>
    <property type="project" value="InterPro"/>
</dbReference>
<proteinExistence type="predicted"/>
<dbReference type="Gene3D" id="3.30.420.10">
    <property type="entry name" value="Ribonuclease H-like superfamily/Ribonuclease H"/>
    <property type="match status" value="1"/>
</dbReference>
<evidence type="ECO:0000313" key="5">
    <source>
        <dbReference type="Proteomes" id="UP000242715"/>
    </source>
</evidence>
<protein>
    <recommendedName>
        <fullName evidence="6">Reverse transcriptase domain-containing protein</fullName>
    </recommendedName>
</protein>
<dbReference type="GO" id="GO:0003676">
    <property type="term" value="F:nucleic acid binding"/>
    <property type="evidence" value="ECO:0007669"/>
    <property type="project" value="InterPro"/>
</dbReference>
<organism evidence="4 5">
    <name type="scientific">Trifolium subterraneum</name>
    <name type="common">Subterranean clover</name>
    <dbReference type="NCBI Taxonomy" id="3900"/>
    <lineage>
        <taxon>Eukaryota</taxon>
        <taxon>Viridiplantae</taxon>
        <taxon>Streptophyta</taxon>
        <taxon>Embryophyta</taxon>
        <taxon>Tracheophyta</taxon>
        <taxon>Spermatophyta</taxon>
        <taxon>Magnoliopsida</taxon>
        <taxon>eudicotyledons</taxon>
        <taxon>Gunneridae</taxon>
        <taxon>Pentapetalae</taxon>
        <taxon>rosids</taxon>
        <taxon>fabids</taxon>
        <taxon>Fabales</taxon>
        <taxon>Fabaceae</taxon>
        <taxon>Papilionoideae</taxon>
        <taxon>50 kb inversion clade</taxon>
        <taxon>NPAAA clade</taxon>
        <taxon>Hologalegina</taxon>
        <taxon>IRL clade</taxon>
        <taxon>Trifolieae</taxon>
        <taxon>Trifolium</taxon>
    </lineage>
</organism>
<dbReference type="CDD" id="cd06222">
    <property type="entry name" value="RNase_H_like"/>
    <property type="match status" value="1"/>
</dbReference>
<name>A0A2Z6N4G2_TRISU</name>
<reference evidence="5" key="1">
    <citation type="journal article" date="2017" name="Front. Plant Sci.">
        <title>Climate Clever Clovers: New Paradigm to Reduce the Environmental Footprint of Ruminants by Breeding Low Methanogenic Forages Utilizing Haplotype Variation.</title>
        <authorList>
            <person name="Kaur P."/>
            <person name="Appels R."/>
            <person name="Bayer P.E."/>
            <person name="Keeble-Gagnere G."/>
            <person name="Wang J."/>
            <person name="Hirakawa H."/>
            <person name="Shirasawa K."/>
            <person name="Vercoe P."/>
            <person name="Stefanova K."/>
            <person name="Durmic Z."/>
            <person name="Nichols P."/>
            <person name="Revell C."/>
            <person name="Isobe S.N."/>
            <person name="Edwards D."/>
            <person name="Erskine W."/>
        </authorList>
    </citation>
    <scope>NUCLEOTIDE SEQUENCE [LARGE SCALE GENOMIC DNA]</scope>
    <source>
        <strain evidence="5">cv. Daliak</strain>
    </source>
</reference>
<feature type="domain" description="RNase H type-1" evidence="2">
    <location>
        <begin position="799"/>
        <end position="882"/>
    </location>
</feature>
<dbReference type="AlphaFoldDB" id="A0A2Z6N4G2"/>
<dbReference type="PANTHER" id="PTHR33116">
    <property type="entry name" value="REVERSE TRANSCRIPTASE ZINC-BINDING DOMAIN-CONTAINING PROTEIN-RELATED-RELATED"/>
    <property type="match status" value="1"/>
</dbReference>
<dbReference type="PANTHER" id="PTHR33116:SF86">
    <property type="entry name" value="REVERSE TRANSCRIPTASE DOMAIN-CONTAINING PROTEIN"/>
    <property type="match status" value="1"/>
</dbReference>
<evidence type="ECO:0000313" key="4">
    <source>
        <dbReference type="EMBL" id="GAU31742.1"/>
    </source>
</evidence>
<evidence type="ECO:0008006" key="6">
    <source>
        <dbReference type="Google" id="ProtNLM"/>
    </source>
</evidence>
<dbReference type="InterPro" id="IPR026960">
    <property type="entry name" value="RVT-Znf"/>
</dbReference>
<dbReference type="Pfam" id="PF00078">
    <property type="entry name" value="RVT_1"/>
    <property type="match status" value="1"/>
</dbReference>
<feature type="domain" description="Reverse transcriptase zinc-binding" evidence="3">
    <location>
        <begin position="601"/>
        <end position="691"/>
    </location>
</feature>
<dbReference type="InterPro" id="IPR002156">
    <property type="entry name" value="RNaseH_domain"/>
</dbReference>
<dbReference type="InterPro" id="IPR000477">
    <property type="entry name" value="RT_dom"/>
</dbReference>
<accession>A0A2Z6N4G2</accession>
<evidence type="ECO:0000259" key="1">
    <source>
        <dbReference type="Pfam" id="PF00078"/>
    </source>
</evidence>
<sequence length="885" mass="101525">MRILRCANRLQSWGRKKKVKFKEEIDEYVRKMEVLRGNQGEEEGRRYQEINDRHAVLMIQEEDYWKQRAKMHWLKEGDMNTSFFHKSATARRKKKNISKLVDEGDIEVHTQEELCEVAKQYFDTLFKPKNGDQEPVLNLIQRRVTEEDNIYPAAPITKAKIQQALFQMHSDKSPGPDGFNPAFYQRCVSQEQSAFVEGRSILDNALIAIEVIHALKRKTKGRKGELALNIDISKAYDKVDWGFLRGVLTSMGFGDGWIRWIMMCVSSVNYSVLMNYDKVGPIIPGRGLRQGDPLSPCLFILVAEGLTSLIHQAVGRGDVHGARICRGAPEVSHLLFADDCFLSHAAKEDLASILGVRHVLGTGIYLGLPSMIGRSKKAIFSYIKDRIWKKMNSWRGRALSKTRKEVMITSVLQAIPSYVMSMFILPSSLIDDIEKMLNAFWWGGGSNNNKGIHWLAWDRLACPKAKGGLGFRNFEAFNMAMVAKHAWNIIQNPESLAAKIIKARYFPRSSLLEASLGYNPSFAWRSIWKARQILLSGCRWWIGSGDRIRVMYDPWLRGMVIVGCPCIKWNDRWSKRLLQLLLLVRLKRGQSGLGGGKERCYSVKSVYSLAMRCIFRSDKHHVEGNWNDIWKAQSPHKTHHLLWRLCRGYLPTRVRLAQRYVDCELSCPVCDDEVEDDIHVFFGCVSTCECWMAAGMSQSLQNPSYQDGTVEERVFEMCRNEGNAMIGSVTSLFWCIWHNRNDKIWNDNIQLPIQVGRMAFAVWNVWFTVYQLRRQNIVLVEDPRSVRWEKPGVRWIKCNVDAAFVSGSSITSMGLCFRDTNGRFVAGLTQWQRTIYSIVEGEAWALLHAMKEAIHRGFDRVQFESDSKLLVDAIHSRRSGNSNLI</sequence>
<evidence type="ECO:0000259" key="3">
    <source>
        <dbReference type="Pfam" id="PF13966"/>
    </source>
</evidence>
<dbReference type="Pfam" id="PF13966">
    <property type="entry name" value="zf-RVT"/>
    <property type="match status" value="1"/>
</dbReference>
<gene>
    <name evidence="4" type="ORF">TSUD_146290</name>
</gene>
<keyword evidence="5" id="KW-1185">Reference proteome</keyword>
<evidence type="ECO:0000259" key="2">
    <source>
        <dbReference type="Pfam" id="PF13456"/>
    </source>
</evidence>